<name>A0A419W5A0_9BACT</name>
<reference evidence="4 5" key="1">
    <citation type="submission" date="2018-09" db="EMBL/GenBank/DDBJ databases">
        <title>Genomic Encyclopedia of Archaeal and Bacterial Type Strains, Phase II (KMG-II): from individual species to whole genera.</title>
        <authorList>
            <person name="Goeker M."/>
        </authorList>
    </citation>
    <scope>NUCLEOTIDE SEQUENCE [LARGE SCALE GENOMIC DNA]</scope>
    <source>
        <strain evidence="4 5">DSM 27148</strain>
    </source>
</reference>
<dbReference type="RefSeq" id="WP_120272039.1">
    <property type="nucleotide sequence ID" value="NZ_RAPN01000001.1"/>
</dbReference>
<dbReference type="PANTHER" id="PTHR31339">
    <property type="entry name" value="PECTIN LYASE-RELATED"/>
    <property type="match status" value="1"/>
</dbReference>
<dbReference type="PANTHER" id="PTHR31339:SF9">
    <property type="entry name" value="PLASMIN AND FIBRONECTIN-BINDING PROTEIN A"/>
    <property type="match status" value="1"/>
</dbReference>
<dbReference type="InterPro" id="IPR011050">
    <property type="entry name" value="Pectin_lyase_fold/virulence"/>
</dbReference>
<dbReference type="Gene3D" id="2.160.20.10">
    <property type="entry name" value="Single-stranded right-handed beta-helix, Pectin lyase-like"/>
    <property type="match status" value="1"/>
</dbReference>
<evidence type="ECO:0000313" key="4">
    <source>
        <dbReference type="EMBL" id="RKD90651.1"/>
    </source>
</evidence>
<dbReference type="OrthoDB" id="9795222at2"/>
<protein>
    <submittedName>
        <fullName evidence="4">Polygalacturonase</fullName>
    </submittedName>
</protein>
<dbReference type="EMBL" id="RAPN01000001">
    <property type="protein sequence ID" value="RKD90651.1"/>
    <property type="molecule type" value="Genomic_DNA"/>
</dbReference>
<dbReference type="SUPFAM" id="SSF51126">
    <property type="entry name" value="Pectin lyase-like"/>
    <property type="match status" value="1"/>
</dbReference>
<evidence type="ECO:0000256" key="1">
    <source>
        <dbReference type="SAM" id="SignalP"/>
    </source>
</evidence>
<dbReference type="InterPro" id="IPR024535">
    <property type="entry name" value="RHGA/B-epi-like_pectate_lyase"/>
</dbReference>
<dbReference type="InterPro" id="IPR051801">
    <property type="entry name" value="GH28_Enzymes"/>
</dbReference>
<sequence length="512" mass="55959">MLRNSLILLSLLFFSNPILAQQAGMYDVKDFGAKGDGVQLDSDAINAAIDAASNAGGGTVVVPAGEYLCFSIRLKSHINLQINAGATIVAANMEEHDGKYDDPEPNMWGDSLHYQDFGHSHFHNSLIWGDGLEDVSITGSGLIYGNGLQKWGRPTPGLGNKAIALKKCRNVILRDFSILHGGHFAIITTGVDNLTIDNLKIDTNRDAIDIDCCRHVRVSNCSLNSPNDDALVLKASYALGYAAPCENVTITNCAVFGFDEGTFLDGTYQTTQVAAPDKGVVTGRIKLGTESNGDFRNITISNCTFEHCRGLALETVDGSNLENITVSNIVMTDILNAPFFFRLGRRMRGPETMAVGSFRRVLVDNVVVTASNPQYGSMLMGIPGYDVEDIVFSNIWIKVKGGAPAEQASVEVPELETKYPDPQEFGDIPAWGFYIRHAKNIRMSNINLEFDVPDFRPVFILEDVKGASFSDIQAQPADGVPTFQLKDVTNFDLHRVNQIEDQQLEEVKSLQL</sequence>
<accession>A0A419W5A0</accession>
<evidence type="ECO:0000313" key="5">
    <source>
        <dbReference type="Proteomes" id="UP000283387"/>
    </source>
</evidence>
<dbReference type="AlphaFoldDB" id="A0A419W5A0"/>
<comment type="caution">
    <text evidence="4">The sequence shown here is derived from an EMBL/GenBank/DDBJ whole genome shotgun (WGS) entry which is preliminary data.</text>
</comment>
<organism evidence="4 5">
    <name type="scientific">Mangrovibacterium diazotrophicum</name>
    <dbReference type="NCBI Taxonomy" id="1261403"/>
    <lineage>
        <taxon>Bacteria</taxon>
        <taxon>Pseudomonadati</taxon>
        <taxon>Bacteroidota</taxon>
        <taxon>Bacteroidia</taxon>
        <taxon>Marinilabiliales</taxon>
        <taxon>Prolixibacteraceae</taxon>
        <taxon>Mangrovibacterium</taxon>
    </lineage>
</organism>
<dbReference type="InterPro" id="IPR012334">
    <property type="entry name" value="Pectin_lyas_fold"/>
</dbReference>
<dbReference type="Proteomes" id="UP000283387">
    <property type="component" value="Unassembled WGS sequence"/>
</dbReference>
<dbReference type="InterPro" id="IPR039448">
    <property type="entry name" value="Beta_helix"/>
</dbReference>
<dbReference type="SMART" id="SM00710">
    <property type="entry name" value="PbH1"/>
    <property type="match status" value="5"/>
</dbReference>
<dbReference type="Pfam" id="PF12708">
    <property type="entry name" value="Pect-lyase_RHGA_epim"/>
    <property type="match status" value="1"/>
</dbReference>
<feature type="chain" id="PRO_5019507494" evidence="1">
    <location>
        <begin position="21"/>
        <end position="512"/>
    </location>
</feature>
<keyword evidence="5" id="KW-1185">Reference proteome</keyword>
<feature type="signal peptide" evidence="1">
    <location>
        <begin position="1"/>
        <end position="20"/>
    </location>
</feature>
<evidence type="ECO:0000259" key="2">
    <source>
        <dbReference type="Pfam" id="PF12708"/>
    </source>
</evidence>
<proteinExistence type="predicted"/>
<dbReference type="InterPro" id="IPR006626">
    <property type="entry name" value="PbH1"/>
</dbReference>
<feature type="domain" description="Rhamnogalacturonase A/B/Epimerase-like pectate lyase" evidence="2">
    <location>
        <begin position="27"/>
        <end position="81"/>
    </location>
</feature>
<gene>
    <name evidence="4" type="ORF">BC643_0992</name>
</gene>
<feature type="domain" description="Right handed beta helix" evidence="3">
    <location>
        <begin position="158"/>
        <end position="262"/>
    </location>
</feature>
<evidence type="ECO:0000259" key="3">
    <source>
        <dbReference type="Pfam" id="PF13229"/>
    </source>
</evidence>
<dbReference type="Pfam" id="PF13229">
    <property type="entry name" value="Beta_helix"/>
    <property type="match status" value="1"/>
</dbReference>
<keyword evidence="1" id="KW-0732">Signal</keyword>